<evidence type="ECO:0000256" key="1">
    <source>
        <dbReference type="ARBA" id="ARBA00001974"/>
    </source>
</evidence>
<dbReference type="EMBL" id="OMOD01000147">
    <property type="protein sequence ID" value="SPF44170.1"/>
    <property type="molecule type" value="Genomic_DNA"/>
</dbReference>
<dbReference type="InterPro" id="IPR013786">
    <property type="entry name" value="AcylCoA_DH/ox_N"/>
</dbReference>
<dbReference type="PANTHER" id="PTHR43884">
    <property type="entry name" value="ACYL-COA DEHYDROGENASE"/>
    <property type="match status" value="1"/>
</dbReference>
<dbReference type="SUPFAM" id="SSF56645">
    <property type="entry name" value="Acyl-CoA dehydrogenase NM domain-like"/>
    <property type="match status" value="1"/>
</dbReference>
<dbReference type="Proteomes" id="UP000238701">
    <property type="component" value="Unassembled WGS sequence"/>
</dbReference>
<protein>
    <submittedName>
        <fullName evidence="8">Putative Acyl-CoA dehydrogenase</fullName>
    </submittedName>
</protein>
<keyword evidence="5" id="KW-0560">Oxidoreductase</keyword>
<dbReference type="InterPro" id="IPR036250">
    <property type="entry name" value="AcylCo_DH-like_C"/>
</dbReference>
<comment type="cofactor">
    <cofactor evidence="1">
        <name>FAD</name>
        <dbReference type="ChEBI" id="CHEBI:57692"/>
    </cofactor>
</comment>
<dbReference type="GO" id="GO:0050660">
    <property type="term" value="F:flavin adenine dinucleotide binding"/>
    <property type="evidence" value="ECO:0007669"/>
    <property type="project" value="InterPro"/>
</dbReference>
<dbReference type="Gene3D" id="2.40.110.10">
    <property type="entry name" value="Butyryl-CoA Dehydrogenase, subunit A, domain 2"/>
    <property type="match status" value="1"/>
</dbReference>
<evidence type="ECO:0000259" key="7">
    <source>
        <dbReference type="Pfam" id="PF02771"/>
    </source>
</evidence>
<evidence type="ECO:0000256" key="3">
    <source>
        <dbReference type="ARBA" id="ARBA00022630"/>
    </source>
</evidence>
<keyword evidence="3" id="KW-0285">Flavoprotein</keyword>
<gene>
    <name evidence="8" type="ORF">SBA1_520026</name>
</gene>
<dbReference type="Gene3D" id="1.10.540.10">
    <property type="entry name" value="Acyl-CoA dehydrogenase/oxidase, N-terminal domain"/>
    <property type="match status" value="1"/>
</dbReference>
<evidence type="ECO:0000313" key="9">
    <source>
        <dbReference type="Proteomes" id="UP000238701"/>
    </source>
</evidence>
<comment type="similarity">
    <text evidence="2">Belongs to the acyl-CoA dehydrogenase family.</text>
</comment>
<name>A0A2U3KX50_9BACT</name>
<dbReference type="PANTHER" id="PTHR43884:SF20">
    <property type="entry name" value="ACYL-COA DEHYDROGENASE FADE28"/>
    <property type="match status" value="1"/>
</dbReference>
<dbReference type="AlphaFoldDB" id="A0A2U3KX50"/>
<evidence type="ECO:0000313" key="8">
    <source>
        <dbReference type="EMBL" id="SPF44170.1"/>
    </source>
</evidence>
<evidence type="ECO:0000256" key="5">
    <source>
        <dbReference type="ARBA" id="ARBA00023002"/>
    </source>
</evidence>
<dbReference type="Gene3D" id="1.20.140.10">
    <property type="entry name" value="Butyryl-CoA Dehydrogenase, subunit A, domain 3"/>
    <property type="match status" value="1"/>
</dbReference>
<accession>A0A2U3KX50</accession>
<dbReference type="InterPro" id="IPR009075">
    <property type="entry name" value="AcylCo_DH/oxidase_C"/>
</dbReference>
<dbReference type="InterPro" id="IPR009100">
    <property type="entry name" value="AcylCoA_DH/oxidase_NM_dom_sf"/>
</dbReference>
<reference evidence="9" key="1">
    <citation type="submission" date="2018-02" db="EMBL/GenBank/DDBJ databases">
        <authorList>
            <person name="Hausmann B."/>
        </authorList>
    </citation>
    <scope>NUCLEOTIDE SEQUENCE [LARGE SCALE GENOMIC DNA]</scope>
    <source>
        <strain evidence="9">Peat soil MAG SbA1</strain>
    </source>
</reference>
<dbReference type="InterPro" id="IPR037069">
    <property type="entry name" value="AcylCoA_DH/ox_N_sf"/>
</dbReference>
<sequence length="376" mass="41310">MDLNLTSEEMQFRDELRSWLAANMPADWAERREESLESRFEYLRAWQRKLFEGGWAGASWPKQYGGRGANLMQQVIFWQEMALASAPPMANTLGLGLIGPTIIAFGTEAQKTRYLAKILSAEEIWCQGFSEPNATWDLAGAKLAASSGKLTGEKLFVLDADAADFIVIAAQTGVFLVEAQAPGLSITPMPALDLTRNVYAVQFKDTPAEKLGDGTNLARALDIATAALVAEMVGGMQRVLDLTVDYAKMRKQFGKPIGTFQAVQHQCADMYLETESSRSAAYYAAWALEHDAPDAATATSIAKMYASDACRAVGNRGIQIRGGNGFAWENDLHLYYRRAKASETMLGDATFHRERIARLVIDTVPAWCGGNDRSLR</sequence>
<feature type="domain" description="Acyl-CoA dehydrogenase/oxidase N-terminal" evidence="7">
    <location>
        <begin position="6"/>
        <end position="122"/>
    </location>
</feature>
<dbReference type="CDD" id="cd00567">
    <property type="entry name" value="ACAD"/>
    <property type="match status" value="1"/>
</dbReference>
<dbReference type="OrthoDB" id="9802447at2"/>
<dbReference type="Pfam" id="PF00441">
    <property type="entry name" value="Acyl-CoA_dh_1"/>
    <property type="match status" value="1"/>
</dbReference>
<dbReference type="InterPro" id="IPR046373">
    <property type="entry name" value="Acyl-CoA_Oxase/DH_mid-dom_sf"/>
</dbReference>
<organism evidence="8 9">
    <name type="scientific">Candidatus Sulfotelmatobacter kueseliae</name>
    <dbReference type="NCBI Taxonomy" id="2042962"/>
    <lineage>
        <taxon>Bacteria</taxon>
        <taxon>Pseudomonadati</taxon>
        <taxon>Acidobacteriota</taxon>
        <taxon>Terriglobia</taxon>
        <taxon>Terriglobales</taxon>
        <taxon>Candidatus Korobacteraceae</taxon>
        <taxon>Candidatus Sulfotelmatobacter</taxon>
    </lineage>
</organism>
<dbReference type="GO" id="GO:0003995">
    <property type="term" value="F:acyl-CoA dehydrogenase activity"/>
    <property type="evidence" value="ECO:0007669"/>
    <property type="project" value="TreeGrafter"/>
</dbReference>
<feature type="domain" description="Acyl-CoA dehydrogenase/oxidase C-terminal" evidence="6">
    <location>
        <begin position="219"/>
        <end position="359"/>
    </location>
</feature>
<dbReference type="Pfam" id="PF02771">
    <property type="entry name" value="Acyl-CoA_dh_N"/>
    <property type="match status" value="1"/>
</dbReference>
<evidence type="ECO:0000256" key="2">
    <source>
        <dbReference type="ARBA" id="ARBA00009347"/>
    </source>
</evidence>
<dbReference type="SUPFAM" id="SSF47203">
    <property type="entry name" value="Acyl-CoA dehydrogenase C-terminal domain-like"/>
    <property type="match status" value="1"/>
</dbReference>
<keyword evidence="4" id="KW-0274">FAD</keyword>
<evidence type="ECO:0000259" key="6">
    <source>
        <dbReference type="Pfam" id="PF00441"/>
    </source>
</evidence>
<proteinExistence type="inferred from homology"/>
<evidence type="ECO:0000256" key="4">
    <source>
        <dbReference type="ARBA" id="ARBA00022827"/>
    </source>
</evidence>